<dbReference type="Pfam" id="PF13561">
    <property type="entry name" value="adh_short_C2"/>
    <property type="match status" value="1"/>
</dbReference>
<dbReference type="InterPro" id="IPR036291">
    <property type="entry name" value="NAD(P)-bd_dom_sf"/>
</dbReference>
<evidence type="ECO:0000313" key="3">
    <source>
        <dbReference type="Proteomes" id="UP000656319"/>
    </source>
</evidence>
<dbReference type="SUPFAM" id="SSF51735">
    <property type="entry name" value="NAD(P)-binding Rossmann-fold domains"/>
    <property type="match status" value="1"/>
</dbReference>
<keyword evidence="3" id="KW-1185">Reference proteome</keyword>
<dbReference type="GO" id="GO:0004316">
    <property type="term" value="F:3-oxoacyl-[acyl-carrier-protein] reductase (NADPH) activity"/>
    <property type="evidence" value="ECO:0007669"/>
    <property type="project" value="UniProtKB-EC"/>
</dbReference>
<name>A0ABM8P9R2_9BURK</name>
<sequence length="244" mass="24753">MQLGLDSKRALVTGASRGLGRAVAGALCDEGASVAVCARDEARLAKVAAEIGATAFAADLTPKGASARLAQDVIARLGGVDVLVVNTGGPPVGTFEAVDDLAWEGAVDSLFLSAVGLVRACLPGMRAQRWGRILIVTSVAALEPHPGLILSNAIRPALHGLVNALSREVAADGITVNALLPGFTATERLQEIGVGDDQVASQVPAGRMGRPEEFAALAAFLASEPAAYITGQAIACDGGLLRSI</sequence>
<dbReference type="Proteomes" id="UP000656319">
    <property type="component" value="Unassembled WGS sequence"/>
</dbReference>
<reference evidence="2 3" key="1">
    <citation type="submission" date="2020-10" db="EMBL/GenBank/DDBJ databases">
        <authorList>
            <person name="Peeters C."/>
        </authorList>
    </citation>
    <scope>NUCLEOTIDE SEQUENCE [LARGE SCALE GENOMIC DNA]</scope>
    <source>
        <strain evidence="2 3">LMG 27952</strain>
    </source>
</reference>
<dbReference type="PANTHER" id="PTHR42879">
    <property type="entry name" value="3-OXOACYL-(ACYL-CARRIER-PROTEIN) REDUCTASE"/>
    <property type="match status" value="1"/>
</dbReference>
<dbReference type="RefSeq" id="WP_201700470.1">
    <property type="nucleotide sequence ID" value="NZ_CAJHCQ010000029.1"/>
</dbReference>
<dbReference type="InterPro" id="IPR050259">
    <property type="entry name" value="SDR"/>
</dbReference>
<dbReference type="PANTHER" id="PTHR42879:SF6">
    <property type="entry name" value="NADPH-DEPENDENT REDUCTASE BACG"/>
    <property type="match status" value="1"/>
</dbReference>
<comment type="caution">
    <text evidence="2">The sequence shown here is derived from an EMBL/GenBank/DDBJ whole genome shotgun (WGS) entry which is preliminary data.</text>
</comment>
<evidence type="ECO:0000313" key="2">
    <source>
        <dbReference type="EMBL" id="CAD6560093.1"/>
    </source>
</evidence>
<dbReference type="PRINTS" id="PR00081">
    <property type="entry name" value="GDHRDH"/>
</dbReference>
<evidence type="ECO:0000256" key="1">
    <source>
        <dbReference type="ARBA" id="ARBA00006484"/>
    </source>
</evidence>
<dbReference type="Gene3D" id="3.40.50.720">
    <property type="entry name" value="NAD(P)-binding Rossmann-like Domain"/>
    <property type="match status" value="1"/>
</dbReference>
<dbReference type="EC" id="1.1.1.100" evidence="2"/>
<accession>A0ABM8P9R2</accession>
<keyword evidence="2" id="KW-0560">Oxidoreductase</keyword>
<protein>
    <submittedName>
        <fullName evidence="2">3-oxoacyl-[acyl-carrier-protein] reductase FabG</fullName>
        <ecNumber evidence="2">1.1.1.100</ecNumber>
    </submittedName>
</protein>
<organism evidence="2 3">
    <name type="scientific">Paraburkholderia hiiakae</name>
    <dbReference type="NCBI Taxonomy" id="1081782"/>
    <lineage>
        <taxon>Bacteria</taxon>
        <taxon>Pseudomonadati</taxon>
        <taxon>Pseudomonadota</taxon>
        <taxon>Betaproteobacteria</taxon>
        <taxon>Burkholderiales</taxon>
        <taxon>Burkholderiaceae</taxon>
        <taxon>Paraburkholderia</taxon>
    </lineage>
</organism>
<gene>
    <name evidence="2" type="primary">fabG_21</name>
    <name evidence="2" type="ORF">LMG27952_07038</name>
</gene>
<comment type="similarity">
    <text evidence="1">Belongs to the short-chain dehydrogenases/reductases (SDR) family.</text>
</comment>
<dbReference type="EMBL" id="CAJHCQ010000029">
    <property type="protein sequence ID" value="CAD6560093.1"/>
    <property type="molecule type" value="Genomic_DNA"/>
</dbReference>
<dbReference type="InterPro" id="IPR002347">
    <property type="entry name" value="SDR_fam"/>
</dbReference>
<proteinExistence type="inferred from homology"/>